<organism evidence="1 2">
    <name type="scientific">Papaver somniferum</name>
    <name type="common">Opium poppy</name>
    <dbReference type="NCBI Taxonomy" id="3469"/>
    <lineage>
        <taxon>Eukaryota</taxon>
        <taxon>Viridiplantae</taxon>
        <taxon>Streptophyta</taxon>
        <taxon>Embryophyta</taxon>
        <taxon>Tracheophyta</taxon>
        <taxon>Spermatophyta</taxon>
        <taxon>Magnoliopsida</taxon>
        <taxon>Ranunculales</taxon>
        <taxon>Papaveraceae</taxon>
        <taxon>Papaveroideae</taxon>
        <taxon>Papaver</taxon>
    </lineage>
</organism>
<reference evidence="1 2" key="1">
    <citation type="journal article" date="2018" name="Science">
        <title>The opium poppy genome and morphinan production.</title>
        <authorList>
            <person name="Guo L."/>
            <person name="Winzer T."/>
            <person name="Yang X."/>
            <person name="Li Y."/>
            <person name="Ning Z."/>
            <person name="He Z."/>
            <person name="Teodor R."/>
            <person name="Lu Y."/>
            <person name="Bowser T.A."/>
            <person name="Graham I.A."/>
            <person name="Ye K."/>
        </authorList>
    </citation>
    <scope>NUCLEOTIDE SEQUENCE [LARGE SCALE GENOMIC DNA]</scope>
    <source>
        <strain evidence="2">cv. HN1</strain>
        <tissue evidence="1">Leaves</tissue>
    </source>
</reference>
<protein>
    <submittedName>
        <fullName evidence="1">Uncharacterized protein</fullName>
    </submittedName>
</protein>
<keyword evidence="2" id="KW-1185">Reference proteome</keyword>
<dbReference type="EMBL" id="CM010715">
    <property type="protein sequence ID" value="RZC46261.1"/>
    <property type="molecule type" value="Genomic_DNA"/>
</dbReference>
<dbReference type="Proteomes" id="UP000316621">
    <property type="component" value="Chromosome 1"/>
</dbReference>
<name>A0A4Y7IEZ8_PAPSO</name>
<proteinExistence type="predicted"/>
<dbReference type="Gramene" id="RZC46261">
    <property type="protein sequence ID" value="RZC46261"/>
    <property type="gene ID" value="C5167_039223"/>
</dbReference>
<dbReference type="AlphaFoldDB" id="A0A4Y7IEZ8"/>
<accession>A0A4Y7IEZ8</accession>
<gene>
    <name evidence="1" type="ORF">C5167_039223</name>
</gene>
<feature type="non-terminal residue" evidence="1">
    <location>
        <position position="1"/>
    </location>
</feature>
<evidence type="ECO:0000313" key="1">
    <source>
        <dbReference type="EMBL" id="RZC46261.1"/>
    </source>
</evidence>
<sequence length="44" mass="4713">VGDPVGGYPKSKDYRLILAVATFFPPLIENSNGESEGDKGDDDE</sequence>
<evidence type="ECO:0000313" key="2">
    <source>
        <dbReference type="Proteomes" id="UP000316621"/>
    </source>
</evidence>